<sequence>MRIATVATGGIGGYLAVKLARAGHEVACLARGAHLAAIREHGLRLEAPEDGGTVCPALATDRPAEIGEVDAVILGVKAGGLDAAAEACRPLLKADTLVVPFLNGVEASDRLAALLPERNVGNGAAYVSTTISAPGVITQTGLFSRFVFGERGNQPSDRVAGLRAAFTEAGLDAPESADIEAELWTKFALFSAVSGVTAAGRCTIADIFAHADLAELFETIVTETDRLARARDVAVPDTLVSETMERARGLPPMMRASTAIDLEHGRALETPWINGAVARLSDELGLDAPANRAVAALLAPHVHGRC</sequence>
<protein>
    <recommendedName>
        <fullName evidence="4 10">2-dehydropantoate 2-reductase</fullName>
        <ecNumber evidence="3 10">1.1.1.169</ecNumber>
    </recommendedName>
    <alternativeName>
        <fullName evidence="8 10">Ketopantoate reductase</fullName>
    </alternativeName>
</protein>
<proteinExistence type="inferred from homology"/>
<dbReference type="SUPFAM" id="SSF48179">
    <property type="entry name" value="6-phosphogluconate dehydrogenase C-terminal domain-like"/>
    <property type="match status" value="1"/>
</dbReference>
<evidence type="ECO:0000256" key="7">
    <source>
        <dbReference type="ARBA" id="ARBA00023002"/>
    </source>
</evidence>
<evidence type="ECO:0000256" key="10">
    <source>
        <dbReference type="RuleBase" id="RU362068"/>
    </source>
</evidence>
<dbReference type="InterPro" id="IPR013752">
    <property type="entry name" value="KPA_reductase"/>
</dbReference>
<feature type="domain" description="Ketopantoate reductase C-terminal" evidence="12">
    <location>
        <begin position="178"/>
        <end position="299"/>
    </location>
</feature>
<dbReference type="NCBIfam" id="TIGR00745">
    <property type="entry name" value="apbA_panE"/>
    <property type="match status" value="1"/>
</dbReference>
<organism evidence="13 14">
    <name type="scientific">Litorisediminicola beolgyonensis</name>
    <dbReference type="NCBI Taxonomy" id="1173614"/>
    <lineage>
        <taxon>Bacteria</taxon>
        <taxon>Pseudomonadati</taxon>
        <taxon>Pseudomonadota</taxon>
        <taxon>Alphaproteobacteria</taxon>
        <taxon>Rhodobacterales</taxon>
        <taxon>Paracoccaceae</taxon>
        <taxon>Litorisediminicola</taxon>
    </lineage>
</organism>
<dbReference type="EC" id="1.1.1.169" evidence="3 10"/>
<dbReference type="Proteomes" id="UP001597135">
    <property type="component" value="Unassembled WGS sequence"/>
</dbReference>
<keyword evidence="14" id="KW-1185">Reference proteome</keyword>
<dbReference type="Gene3D" id="1.10.1040.10">
    <property type="entry name" value="N-(1-d-carboxylethyl)-l-norvaline Dehydrogenase, domain 2"/>
    <property type="match status" value="1"/>
</dbReference>
<dbReference type="InterPro" id="IPR051402">
    <property type="entry name" value="KPR-Related"/>
</dbReference>
<dbReference type="SUPFAM" id="SSF51735">
    <property type="entry name" value="NAD(P)-binding Rossmann-fold domains"/>
    <property type="match status" value="1"/>
</dbReference>
<keyword evidence="5 10" id="KW-0566">Pantothenate biosynthesis</keyword>
<comment type="caution">
    <text evidence="13">The sequence shown here is derived from an EMBL/GenBank/DDBJ whole genome shotgun (WGS) entry which is preliminary data.</text>
</comment>
<dbReference type="InterPro" id="IPR003710">
    <property type="entry name" value="ApbA"/>
</dbReference>
<comment type="pathway">
    <text evidence="1 10">Cofactor biosynthesis; (R)-pantothenate biosynthesis; (R)-pantoate from 3-methyl-2-oxobutanoate: step 2/2.</text>
</comment>
<dbReference type="InterPro" id="IPR013332">
    <property type="entry name" value="KPR_N"/>
</dbReference>
<dbReference type="Pfam" id="PF08546">
    <property type="entry name" value="ApbA_C"/>
    <property type="match status" value="1"/>
</dbReference>
<keyword evidence="7 10" id="KW-0560">Oxidoreductase</keyword>
<dbReference type="RefSeq" id="WP_386805326.1">
    <property type="nucleotide sequence ID" value="NZ_JBHTMU010000034.1"/>
</dbReference>
<dbReference type="Pfam" id="PF02558">
    <property type="entry name" value="ApbA"/>
    <property type="match status" value="1"/>
</dbReference>
<evidence type="ECO:0000256" key="3">
    <source>
        <dbReference type="ARBA" id="ARBA00013014"/>
    </source>
</evidence>
<evidence type="ECO:0000313" key="13">
    <source>
        <dbReference type="EMBL" id="MFD1343946.1"/>
    </source>
</evidence>
<dbReference type="Gene3D" id="3.40.50.720">
    <property type="entry name" value="NAD(P)-binding Rossmann-like Domain"/>
    <property type="match status" value="1"/>
</dbReference>
<dbReference type="InterPro" id="IPR036291">
    <property type="entry name" value="NAD(P)-bd_dom_sf"/>
</dbReference>
<reference evidence="14" key="1">
    <citation type="journal article" date="2019" name="Int. J. Syst. Evol. Microbiol.">
        <title>The Global Catalogue of Microorganisms (GCM) 10K type strain sequencing project: providing services to taxonomists for standard genome sequencing and annotation.</title>
        <authorList>
            <consortium name="The Broad Institute Genomics Platform"/>
            <consortium name="The Broad Institute Genome Sequencing Center for Infectious Disease"/>
            <person name="Wu L."/>
            <person name="Ma J."/>
        </authorList>
    </citation>
    <scope>NUCLEOTIDE SEQUENCE [LARGE SCALE GENOMIC DNA]</scope>
    <source>
        <strain evidence="14">CCUG 62953</strain>
    </source>
</reference>
<comment type="function">
    <text evidence="10">Catalyzes the NADPH-dependent reduction of ketopantoate into pantoic acid.</text>
</comment>
<evidence type="ECO:0000256" key="1">
    <source>
        <dbReference type="ARBA" id="ARBA00004994"/>
    </source>
</evidence>
<evidence type="ECO:0000259" key="12">
    <source>
        <dbReference type="Pfam" id="PF08546"/>
    </source>
</evidence>
<evidence type="ECO:0000256" key="4">
    <source>
        <dbReference type="ARBA" id="ARBA00019465"/>
    </source>
</evidence>
<accession>A0ABW3ZLB1</accession>
<evidence type="ECO:0000256" key="5">
    <source>
        <dbReference type="ARBA" id="ARBA00022655"/>
    </source>
</evidence>
<evidence type="ECO:0000256" key="2">
    <source>
        <dbReference type="ARBA" id="ARBA00007870"/>
    </source>
</evidence>
<dbReference type="InterPro" id="IPR013328">
    <property type="entry name" value="6PGD_dom2"/>
</dbReference>
<evidence type="ECO:0000256" key="8">
    <source>
        <dbReference type="ARBA" id="ARBA00032024"/>
    </source>
</evidence>
<comment type="similarity">
    <text evidence="2 10">Belongs to the ketopantoate reductase family.</text>
</comment>
<keyword evidence="6 10" id="KW-0521">NADP</keyword>
<dbReference type="EMBL" id="JBHTMU010000034">
    <property type="protein sequence ID" value="MFD1343946.1"/>
    <property type="molecule type" value="Genomic_DNA"/>
</dbReference>
<feature type="domain" description="Ketopantoate reductase N-terminal" evidence="11">
    <location>
        <begin position="6"/>
        <end position="151"/>
    </location>
</feature>
<comment type="catalytic activity">
    <reaction evidence="9 10">
        <text>(R)-pantoate + NADP(+) = 2-dehydropantoate + NADPH + H(+)</text>
        <dbReference type="Rhea" id="RHEA:16233"/>
        <dbReference type="ChEBI" id="CHEBI:11561"/>
        <dbReference type="ChEBI" id="CHEBI:15378"/>
        <dbReference type="ChEBI" id="CHEBI:15980"/>
        <dbReference type="ChEBI" id="CHEBI:57783"/>
        <dbReference type="ChEBI" id="CHEBI:58349"/>
        <dbReference type="EC" id="1.1.1.169"/>
    </reaction>
</comment>
<evidence type="ECO:0000256" key="6">
    <source>
        <dbReference type="ARBA" id="ARBA00022857"/>
    </source>
</evidence>
<evidence type="ECO:0000259" key="11">
    <source>
        <dbReference type="Pfam" id="PF02558"/>
    </source>
</evidence>
<dbReference type="InterPro" id="IPR008927">
    <property type="entry name" value="6-PGluconate_DH-like_C_sf"/>
</dbReference>
<dbReference type="PANTHER" id="PTHR21708">
    <property type="entry name" value="PROBABLE 2-DEHYDROPANTOATE 2-REDUCTASE"/>
    <property type="match status" value="1"/>
</dbReference>
<evidence type="ECO:0000256" key="9">
    <source>
        <dbReference type="ARBA" id="ARBA00048793"/>
    </source>
</evidence>
<evidence type="ECO:0000313" key="14">
    <source>
        <dbReference type="Proteomes" id="UP001597135"/>
    </source>
</evidence>
<dbReference type="PANTHER" id="PTHR21708:SF26">
    <property type="entry name" value="2-DEHYDROPANTOATE 2-REDUCTASE"/>
    <property type="match status" value="1"/>
</dbReference>
<name>A0ABW3ZLB1_9RHOB</name>
<gene>
    <name evidence="13" type="ORF">ACFQ4E_16070</name>
</gene>